<gene>
    <name evidence="2" type="ORF">GALL_291580</name>
</gene>
<sequence>MSGLMTNTTQVQTPAPVESETLSGVLAGTHVLTLDGEIPVEFLSEGDRVITRSGVRVLRRISARLVTDVRVVKVRAGSLGHDRPGRDLYMSVAQRVLVRDWRAQAIFHARQAMVPVERLTDGQFVRVIHMDEARLFTLAFDSEETIYADGVELGCDKVSVEA</sequence>
<evidence type="ECO:0000313" key="2">
    <source>
        <dbReference type="EMBL" id="OIQ88978.1"/>
    </source>
</evidence>
<evidence type="ECO:0000259" key="1">
    <source>
        <dbReference type="Pfam" id="PF13403"/>
    </source>
</evidence>
<proteinExistence type="predicted"/>
<dbReference type="EMBL" id="MLJW01000350">
    <property type="protein sequence ID" value="OIQ88978.1"/>
    <property type="molecule type" value="Genomic_DNA"/>
</dbReference>
<dbReference type="InterPro" id="IPR036844">
    <property type="entry name" value="Hint_dom_sf"/>
</dbReference>
<comment type="caution">
    <text evidence="2">The sequence shown here is derived from an EMBL/GenBank/DDBJ whole genome shotgun (WGS) entry which is preliminary data.</text>
</comment>
<dbReference type="SUPFAM" id="SSF51294">
    <property type="entry name" value="Hedgehog/intein (Hint) domain"/>
    <property type="match status" value="1"/>
</dbReference>
<protein>
    <recommendedName>
        <fullName evidence="1">Hedgehog/Intein (Hint) domain-containing protein</fullName>
    </recommendedName>
</protein>
<dbReference type="Pfam" id="PF13403">
    <property type="entry name" value="Hint_2"/>
    <property type="match status" value="1"/>
</dbReference>
<dbReference type="AlphaFoldDB" id="A0A1J5R0E6"/>
<reference evidence="2" key="1">
    <citation type="submission" date="2016-10" db="EMBL/GenBank/DDBJ databases">
        <title>Sequence of Gallionella enrichment culture.</title>
        <authorList>
            <person name="Poehlein A."/>
            <person name="Muehling M."/>
            <person name="Daniel R."/>
        </authorList>
    </citation>
    <scope>NUCLEOTIDE SEQUENCE</scope>
</reference>
<organism evidence="2">
    <name type="scientific">mine drainage metagenome</name>
    <dbReference type="NCBI Taxonomy" id="410659"/>
    <lineage>
        <taxon>unclassified sequences</taxon>
        <taxon>metagenomes</taxon>
        <taxon>ecological metagenomes</taxon>
    </lineage>
</organism>
<name>A0A1J5R0E6_9ZZZZ</name>
<feature type="domain" description="Hedgehog/Intein (Hint)" evidence="1">
    <location>
        <begin position="26"/>
        <end position="152"/>
    </location>
</feature>
<dbReference type="InterPro" id="IPR028992">
    <property type="entry name" value="Hedgehog/Intein_dom"/>
</dbReference>
<accession>A0A1J5R0E6</accession>